<gene>
    <name evidence="1" type="ORF">H5410_003430</name>
</gene>
<proteinExistence type="predicted"/>
<sequence length="89" mass="10560">MIPYSHTEVNQFKIRNQMQHSHSKKRNTMHIFTHRFALIFQSTFDSAYSRSKRLTVKILGLFIQVSKQANLTRHRQSSQTRLHTFASVQ</sequence>
<evidence type="ECO:0000313" key="2">
    <source>
        <dbReference type="Proteomes" id="UP000824120"/>
    </source>
</evidence>
<dbReference type="EMBL" id="JACXVP010000001">
    <property type="protein sequence ID" value="KAG5631713.1"/>
    <property type="molecule type" value="Genomic_DNA"/>
</dbReference>
<keyword evidence="2" id="KW-1185">Reference proteome</keyword>
<accession>A0A9J6B4U4</accession>
<comment type="caution">
    <text evidence="1">The sequence shown here is derived from an EMBL/GenBank/DDBJ whole genome shotgun (WGS) entry which is preliminary data.</text>
</comment>
<evidence type="ECO:0000313" key="1">
    <source>
        <dbReference type="EMBL" id="KAG5631713.1"/>
    </source>
</evidence>
<dbReference type="Proteomes" id="UP000824120">
    <property type="component" value="Chromosome 1"/>
</dbReference>
<dbReference type="AlphaFoldDB" id="A0A9J6B4U4"/>
<organism evidence="1 2">
    <name type="scientific">Solanum commersonii</name>
    <name type="common">Commerson's wild potato</name>
    <name type="synonym">Commerson's nightshade</name>
    <dbReference type="NCBI Taxonomy" id="4109"/>
    <lineage>
        <taxon>Eukaryota</taxon>
        <taxon>Viridiplantae</taxon>
        <taxon>Streptophyta</taxon>
        <taxon>Embryophyta</taxon>
        <taxon>Tracheophyta</taxon>
        <taxon>Spermatophyta</taxon>
        <taxon>Magnoliopsida</taxon>
        <taxon>eudicotyledons</taxon>
        <taxon>Gunneridae</taxon>
        <taxon>Pentapetalae</taxon>
        <taxon>asterids</taxon>
        <taxon>lamiids</taxon>
        <taxon>Solanales</taxon>
        <taxon>Solanaceae</taxon>
        <taxon>Solanoideae</taxon>
        <taxon>Solaneae</taxon>
        <taxon>Solanum</taxon>
    </lineage>
</organism>
<name>A0A9J6B4U4_SOLCO</name>
<protein>
    <submittedName>
        <fullName evidence="1">Uncharacterized protein</fullName>
    </submittedName>
</protein>
<reference evidence="1 2" key="1">
    <citation type="submission" date="2020-09" db="EMBL/GenBank/DDBJ databases">
        <title>De no assembly of potato wild relative species, Solanum commersonii.</title>
        <authorList>
            <person name="Cho K."/>
        </authorList>
    </citation>
    <scope>NUCLEOTIDE SEQUENCE [LARGE SCALE GENOMIC DNA]</scope>
    <source>
        <strain evidence="1">LZ3.2</strain>
        <tissue evidence="1">Leaf</tissue>
    </source>
</reference>